<keyword evidence="2 5" id="KW-0812">Transmembrane</keyword>
<comment type="subcellular location">
    <subcellularLocation>
        <location evidence="1">Membrane</location>
        <topology evidence="1">Multi-pass membrane protein</topology>
    </subcellularLocation>
</comment>
<dbReference type="GO" id="GO:0035151">
    <property type="term" value="P:regulation of tube size, open tracheal system"/>
    <property type="evidence" value="ECO:0007669"/>
    <property type="project" value="TreeGrafter"/>
</dbReference>
<evidence type="ECO:0000256" key="2">
    <source>
        <dbReference type="ARBA" id="ARBA00022692"/>
    </source>
</evidence>
<dbReference type="GO" id="GO:0005918">
    <property type="term" value="C:septate junction"/>
    <property type="evidence" value="ECO:0007669"/>
    <property type="project" value="TreeGrafter"/>
</dbReference>
<dbReference type="InterPro" id="IPR004031">
    <property type="entry name" value="PMP22/EMP/MP20/Claudin"/>
</dbReference>
<evidence type="ECO:0000256" key="1">
    <source>
        <dbReference type="ARBA" id="ARBA00004141"/>
    </source>
</evidence>
<dbReference type="AlphaFoldDB" id="A0AA88LCS3"/>
<dbReference type="PANTHER" id="PTHR21284:SF6">
    <property type="entry name" value="SINUOUS"/>
    <property type="match status" value="1"/>
</dbReference>
<accession>A0AA88LCS3</accession>
<organism evidence="6 7">
    <name type="scientific">Artemia franciscana</name>
    <name type="common">Brine shrimp</name>
    <name type="synonym">Artemia sanfranciscana</name>
    <dbReference type="NCBI Taxonomy" id="6661"/>
    <lineage>
        <taxon>Eukaryota</taxon>
        <taxon>Metazoa</taxon>
        <taxon>Ecdysozoa</taxon>
        <taxon>Arthropoda</taxon>
        <taxon>Crustacea</taxon>
        <taxon>Branchiopoda</taxon>
        <taxon>Anostraca</taxon>
        <taxon>Artemiidae</taxon>
        <taxon>Artemia</taxon>
    </lineage>
</organism>
<keyword evidence="4 5" id="KW-0472">Membrane</keyword>
<evidence type="ECO:0000313" key="6">
    <source>
        <dbReference type="EMBL" id="KAK2725652.1"/>
    </source>
</evidence>
<dbReference type="PANTHER" id="PTHR21284">
    <property type="entry name" value="EG:80H7.2 PROTEIN"/>
    <property type="match status" value="1"/>
</dbReference>
<evidence type="ECO:0000256" key="5">
    <source>
        <dbReference type="SAM" id="Phobius"/>
    </source>
</evidence>
<name>A0AA88LCS3_ARTSF</name>
<keyword evidence="3 5" id="KW-1133">Transmembrane helix</keyword>
<feature type="transmembrane region" description="Helical" evidence="5">
    <location>
        <begin position="171"/>
        <end position="190"/>
    </location>
</feature>
<protein>
    <submittedName>
        <fullName evidence="6">Uncharacterized protein</fullName>
    </submittedName>
</protein>
<sequence>MPDFGLNVLSKSAVLLLIVSSAFIIVAFSTDNWLANDGTRKSHFLKIGLWNACFDDFKDIRHHYDRSFTGCRHVLDEEYHFIDDFLRPPFFIAVQTFFTFCFICMLIALGGTAAYVLCFTYDYQVFILQALGWVTLTGGACGFIAVVVFGALGDSRDWMPNYEHNFLSWSFALAVVGTYGMIMTSVLFFVEAKIQRRKIEATESNATFALDHPVKS</sequence>
<dbReference type="GO" id="GO:0016020">
    <property type="term" value="C:membrane"/>
    <property type="evidence" value="ECO:0007669"/>
    <property type="project" value="UniProtKB-SubCell"/>
</dbReference>
<dbReference type="EMBL" id="JAVRJZ010000002">
    <property type="protein sequence ID" value="KAK2725652.1"/>
    <property type="molecule type" value="Genomic_DNA"/>
</dbReference>
<keyword evidence="7" id="KW-1185">Reference proteome</keyword>
<comment type="caution">
    <text evidence="6">The sequence shown here is derived from an EMBL/GenBank/DDBJ whole genome shotgun (WGS) entry which is preliminary data.</text>
</comment>
<reference evidence="6" key="1">
    <citation type="submission" date="2023-07" db="EMBL/GenBank/DDBJ databases">
        <title>Chromosome-level genome assembly of Artemia franciscana.</title>
        <authorList>
            <person name="Jo E."/>
        </authorList>
    </citation>
    <scope>NUCLEOTIDE SEQUENCE</scope>
    <source>
        <tissue evidence="6">Whole body</tissue>
    </source>
</reference>
<proteinExistence type="predicted"/>
<gene>
    <name evidence="6" type="ORF">QYM36_000228</name>
</gene>
<feature type="transmembrane region" description="Helical" evidence="5">
    <location>
        <begin position="90"/>
        <end position="118"/>
    </location>
</feature>
<feature type="transmembrane region" description="Helical" evidence="5">
    <location>
        <begin position="12"/>
        <end position="30"/>
    </location>
</feature>
<dbReference type="Gene3D" id="1.20.140.150">
    <property type="match status" value="1"/>
</dbReference>
<dbReference type="Proteomes" id="UP001187531">
    <property type="component" value="Unassembled WGS sequence"/>
</dbReference>
<evidence type="ECO:0000256" key="4">
    <source>
        <dbReference type="ARBA" id="ARBA00023136"/>
    </source>
</evidence>
<evidence type="ECO:0000313" key="7">
    <source>
        <dbReference type="Proteomes" id="UP001187531"/>
    </source>
</evidence>
<feature type="transmembrane region" description="Helical" evidence="5">
    <location>
        <begin position="130"/>
        <end position="151"/>
    </location>
</feature>
<dbReference type="Pfam" id="PF13903">
    <property type="entry name" value="Claudin_2"/>
    <property type="match status" value="1"/>
</dbReference>
<evidence type="ECO:0000256" key="3">
    <source>
        <dbReference type="ARBA" id="ARBA00022989"/>
    </source>
</evidence>
<dbReference type="GO" id="GO:0019991">
    <property type="term" value="P:septate junction assembly"/>
    <property type="evidence" value="ECO:0007669"/>
    <property type="project" value="TreeGrafter"/>
</dbReference>